<dbReference type="GO" id="GO:0016747">
    <property type="term" value="F:acyltransferase activity, transferring groups other than amino-acyl groups"/>
    <property type="evidence" value="ECO:0007669"/>
    <property type="project" value="InterPro"/>
</dbReference>
<sequence length="161" mass="17896">MIIRSIQDNDWRAILAIQDECYPTIEPESLAVLKSKAELSPQSCFVIVDDNTVLGYCLAHPWLLGRPPALAQQLTPPTNADTLYLHDIALSSASRGKGAGEQVFSQLLIQAKLMQFTSLSLVAVQGASSYWQRLGFKSRIIDKSLDSYTHDACYMVYQITE</sequence>
<reference evidence="2 3" key="1">
    <citation type="submission" date="2016-07" db="EMBL/GenBank/DDBJ databases">
        <title>Whole-genome of two Shewanella species isolated from a digestive organ of sea cucumber Apostichopus japonicus Selenka 1867.</title>
        <authorList>
            <person name="Hong H.-H."/>
            <person name="Choi H."/>
            <person name="Cheon S."/>
            <person name="Oh J.-S."/>
            <person name="Lee H.-G."/>
            <person name="Park C."/>
        </authorList>
    </citation>
    <scope>NUCLEOTIDE SEQUENCE [LARGE SCALE GENOMIC DNA]</scope>
    <source>
        <strain evidence="2 3">CSB03KR</strain>
    </source>
</reference>
<dbReference type="RefSeq" id="WP_069671816.1">
    <property type="nucleotide sequence ID" value="NZ_JAWWDQ010000001.1"/>
</dbReference>
<comment type="caution">
    <text evidence="2">The sequence shown here is derived from an EMBL/GenBank/DDBJ whole genome shotgun (WGS) entry which is preliminary data.</text>
</comment>
<dbReference type="CDD" id="cd04301">
    <property type="entry name" value="NAT_SF"/>
    <property type="match status" value="1"/>
</dbReference>
<proteinExistence type="predicted"/>
<keyword evidence="2" id="KW-0808">Transferase</keyword>
<dbReference type="EMBL" id="MCBT01000046">
    <property type="protein sequence ID" value="OEG72687.1"/>
    <property type="molecule type" value="Genomic_DNA"/>
</dbReference>
<feature type="domain" description="N-acetyltransferase" evidence="1">
    <location>
        <begin position="1"/>
        <end position="160"/>
    </location>
</feature>
<dbReference type="Proteomes" id="UP000095230">
    <property type="component" value="Unassembled WGS sequence"/>
</dbReference>
<evidence type="ECO:0000313" key="2">
    <source>
        <dbReference type="EMBL" id="OEG72687.1"/>
    </source>
</evidence>
<dbReference type="OrthoDB" id="359414at2"/>
<dbReference type="SUPFAM" id="SSF55729">
    <property type="entry name" value="Acyl-CoA N-acyltransferases (Nat)"/>
    <property type="match status" value="1"/>
</dbReference>
<dbReference type="Pfam" id="PF00583">
    <property type="entry name" value="Acetyltransf_1"/>
    <property type="match status" value="1"/>
</dbReference>
<dbReference type="PROSITE" id="PS51186">
    <property type="entry name" value="GNAT"/>
    <property type="match status" value="1"/>
</dbReference>
<gene>
    <name evidence="2" type="ORF">BEL05_10430</name>
</gene>
<dbReference type="Gene3D" id="3.40.630.30">
    <property type="match status" value="1"/>
</dbReference>
<organism evidence="2 3">
    <name type="scientific">Shewanella colwelliana</name>
    <name type="common">Alteromonas colwelliana</name>
    <dbReference type="NCBI Taxonomy" id="23"/>
    <lineage>
        <taxon>Bacteria</taxon>
        <taxon>Pseudomonadati</taxon>
        <taxon>Pseudomonadota</taxon>
        <taxon>Gammaproteobacteria</taxon>
        <taxon>Alteromonadales</taxon>
        <taxon>Shewanellaceae</taxon>
        <taxon>Shewanella</taxon>
    </lineage>
</organism>
<accession>A0A1E5IQE7</accession>
<dbReference type="AlphaFoldDB" id="A0A1E5IQE7"/>
<dbReference type="InterPro" id="IPR000182">
    <property type="entry name" value="GNAT_dom"/>
</dbReference>
<dbReference type="InterPro" id="IPR016181">
    <property type="entry name" value="Acyl_CoA_acyltransferase"/>
</dbReference>
<evidence type="ECO:0000259" key="1">
    <source>
        <dbReference type="PROSITE" id="PS51186"/>
    </source>
</evidence>
<protein>
    <submittedName>
        <fullName evidence="2">GCN5 family acetyltransferase</fullName>
    </submittedName>
</protein>
<dbReference type="STRING" id="23.BEL05_10430"/>
<name>A0A1E5IQE7_SHECO</name>
<evidence type="ECO:0000313" key="3">
    <source>
        <dbReference type="Proteomes" id="UP000095230"/>
    </source>
</evidence>